<protein>
    <submittedName>
        <fullName evidence="3">Uncharacterized protein</fullName>
    </submittedName>
</protein>
<dbReference type="Proteomes" id="UP000234335">
    <property type="component" value="Unassembled WGS sequence"/>
</dbReference>
<evidence type="ECO:0000313" key="3">
    <source>
        <dbReference type="EMBL" id="PKZ16914.1"/>
    </source>
</evidence>
<evidence type="ECO:0000313" key="5">
    <source>
        <dbReference type="Proteomes" id="UP000234335"/>
    </source>
</evidence>
<keyword evidence="2" id="KW-0812">Transmembrane</keyword>
<evidence type="ECO:0000256" key="2">
    <source>
        <dbReference type="SAM" id="Phobius"/>
    </source>
</evidence>
<dbReference type="AlphaFoldDB" id="A0A2I1M9V4"/>
<feature type="transmembrane region" description="Helical" evidence="2">
    <location>
        <begin position="47"/>
        <end position="66"/>
    </location>
</feature>
<dbReference type="OrthoDB" id="1693149at2"/>
<keyword evidence="2" id="KW-0472">Membrane</keyword>
<accession>A0A2I1M9V4</accession>
<dbReference type="EMBL" id="PKGS01000002">
    <property type="protein sequence ID" value="PKZ16914.1"/>
    <property type="molecule type" value="Genomic_DNA"/>
</dbReference>
<reference evidence="4 6" key="2">
    <citation type="submission" date="2018-06" db="EMBL/GenBank/DDBJ databases">
        <authorList>
            <consortium name="Pathogen Informatics"/>
            <person name="Doyle S."/>
        </authorList>
    </citation>
    <scope>NUCLEOTIDE SEQUENCE [LARGE SCALE GENOMIC DNA]</scope>
    <source>
        <strain evidence="4 6">NCTC9810</strain>
    </source>
</reference>
<dbReference type="RefSeq" id="WP_101540013.1">
    <property type="nucleotide sequence ID" value="NZ_CALTZC010000005.1"/>
</dbReference>
<feature type="transmembrane region" description="Helical" evidence="2">
    <location>
        <begin position="15"/>
        <end position="35"/>
    </location>
</feature>
<feature type="region of interest" description="Disordered" evidence="1">
    <location>
        <begin position="117"/>
        <end position="163"/>
    </location>
</feature>
<evidence type="ECO:0000313" key="6">
    <source>
        <dbReference type="Proteomes" id="UP000255124"/>
    </source>
</evidence>
<feature type="transmembrane region" description="Helical" evidence="2">
    <location>
        <begin position="72"/>
        <end position="96"/>
    </location>
</feature>
<dbReference type="Proteomes" id="UP000255124">
    <property type="component" value="Unassembled WGS sequence"/>
</dbReference>
<evidence type="ECO:0000313" key="4">
    <source>
        <dbReference type="EMBL" id="SUU92237.1"/>
    </source>
</evidence>
<keyword evidence="2" id="KW-1133">Transmembrane helix</keyword>
<dbReference type="EMBL" id="UFTA01000002">
    <property type="protein sequence ID" value="SUU92237.1"/>
    <property type="molecule type" value="Genomic_DNA"/>
</dbReference>
<keyword evidence="5" id="KW-1185">Reference proteome</keyword>
<sequence length="180" mass="20353">MTGLLNLIAQYSSKLNILPVIVAMNIIITILIHFLSKRKIVKFFPSFALGIISILLLIYSLNIFTSPHGLDLTWIAVFLGTSALVGIFTCFIIDLIKSIRSTNLELNNNEVYVAQKTRTDKKRKDKNNSRVAKKSSKDHDNKKSSSKYYTKKIKANPNGEVKASKKINTKDMIIFESEEE</sequence>
<name>A0A2I1M9V4_9FIRM</name>
<proteinExistence type="predicted"/>
<feature type="compositionally biased region" description="Basic residues" evidence="1">
    <location>
        <begin position="119"/>
        <end position="134"/>
    </location>
</feature>
<evidence type="ECO:0000256" key="1">
    <source>
        <dbReference type="SAM" id="MobiDB-lite"/>
    </source>
</evidence>
<organism evidence="3 5">
    <name type="scientific">Anaerococcus octavius</name>
    <dbReference type="NCBI Taxonomy" id="54007"/>
    <lineage>
        <taxon>Bacteria</taxon>
        <taxon>Bacillati</taxon>
        <taxon>Bacillota</taxon>
        <taxon>Tissierellia</taxon>
        <taxon>Tissierellales</taxon>
        <taxon>Peptoniphilaceae</taxon>
        <taxon>Anaerococcus</taxon>
    </lineage>
</organism>
<reference evidence="3 5" key="1">
    <citation type="submission" date="2017-12" db="EMBL/GenBank/DDBJ databases">
        <title>Phylogenetic diversity of female urinary microbiome.</title>
        <authorList>
            <person name="Thomas-White K."/>
            <person name="Wolfe A.J."/>
        </authorList>
    </citation>
    <scope>NUCLEOTIDE SEQUENCE [LARGE SCALE GENOMIC DNA]</scope>
    <source>
        <strain evidence="3 5">UMB0119</strain>
    </source>
</reference>
<gene>
    <name evidence="3" type="ORF">CYJ34_03775</name>
    <name evidence="4" type="ORF">NCTC9810_00563</name>
</gene>